<gene>
    <name evidence="1" type="ORF">ELQ90_04615</name>
</gene>
<name>A0A444PZH2_9MICO</name>
<dbReference type="SUPFAM" id="SSF55729">
    <property type="entry name" value="Acyl-CoA N-acyltransferases (Nat)"/>
    <property type="match status" value="1"/>
</dbReference>
<keyword evidence="2" id="KW-1185">Reference proteome</keyword>
<dbReference type="GO" id="GO:0016740">
    <property type="term" value="F:transferase activity"/>
    <property type="evidence" value="ECO:0007669"/>
    <property type="project" value="UniProtKB-KW"/>
</dbReference>
<evidence type="ECO:0000313" key="2">
    <source>
        <dbReference type="Proteomes" id="UP000288547"/>
    </source>
</evidence>
<dbReference type="EMBL" id="RZNB01000001">
    <property type="protein sequence ID" value="RWZ53203.1"/>
    <property type="molecule type" value="Genomic_DNA"/>
</dbReference>
<organism evidence="1 2">
    <name type="scientific">Labedella phragmitis</name>
    <dbReference type="NCBI Taxonomy" id="2498849"/>
    <lineage>
        <taxon>Bacteria</taxon>
        <taxon>Bacillati</taxon>
        <taxon>Actinomycetota</taxon>
        <taxon>Actinomycetes</taxon>
        <taxon>Micrococcales</taxon>
        <taxon>Microbacteriaceae</taxon>
        <taxon>Labedella</taxon>
    </lineage>
</organism>
<keyword evidence="1" id="KW-0808">Transferase</keyword>
<protein>
    <submittedName>
        <fullName evidence="1">GNAT family N-acetyltransferase</fullName>
    </submittedName>
</protein>
<accession>A0A444PZH2</accession>
<dbReference type="InterPro" id="IPR038764">
    <property type="entry name" value="GNAT_N_AcTrfase_prd"/>
</dbReference>
<sequence length="255" mass="27773">MSPRARAERAADRAGVSVEEALTPAGALATERVFSATWGEGRGADASTLQALAHAGNPVLIARRGDAVLGALFSFLGWHGGLHVHSHMTAVDPHTRSTGVGFALKLAQRALCLDNGVREVRWTYDPLIRRNARFNLWKLGADVSAFRPDFYGVLDDAINGSDRSDRFEVSWRLDAPEVELALDGVPRDVDDREDDVALPADFEALRGDDPAAAARLRESSRESFAEALDAGSSVKFTGTGYIFDRPTATRERERR</sequence>
<reference evidence="1 2" key="1">
    <citation type="submission" date="2018-12" db="EMBL/GenBank/DDBJ databases">
        <authorList>
            <person name="Li F."/>
        </authorList>
    </citation>
    <scope>NUCLEOTIDE SEQUENCE [LARGE SCALE GENOMIC DNA]</scope>
    <source>
        <strain evidence="1 2">11W25H-1</strain>
    </source>
</reference>
<dbReference type="InterPro" id="IPR016181">
    <property type="entry name" value="Acyl_CoA_acyltransferase"/>
</dbReference>
<dbReference type="Proteomes" id="UP000288547">
    <property type="component" value="Unassembled WGS sequence"/>
</dbReference>
<proteinExistence type="predicted"/>
<dbReference type="Gene3D" id="3.40.630.30">
    <property type="match status" value="1"/>
</dbReference>
<dbReference type="PANTHER" id="PTHR41700:SF1">
    <property type="entry name" value="N-ACETYLTRANSFERASE DOMAIN-CONTAINING PROTEIN"/>
    <property type="match status" value="1"/>
</dbReference>
<evidence type="ECO:0000313" key="1">
    <source>
        <dbReference type="EMBL" id="RWZ53203.1"/>
    </source>
</evidence>
<dbReference type="PANTHER" id="PTHR41700">
    <property type="entry name" value="GCN5-RELATED N-ACETYLTRANSFERASE"/>
    <property type="match status" value="1"/>
</dbReference>
<dbReference type="OrthoDB" id="9797990at2"/>
<comment type="caution">
    <text evidence="1">The sequence shown here is derived from an EMBL/GenBank/DDBJ whole genome shotgun (WGS) entry which is preliminary data.</text>
</comment>
<dbReference type="AlphaFoldDB" id="A0A444PZH2"/>
<dbReference type="RefSeq" id="WP_128494047.1">
    <property type="nucleotide sequence ID" value="NZ_RZNB01000001.1"/>
</dbReference>